<dbReference type="Pfam" id="PF12802">
    <property type="entry name" value="MarR_2"/>
    <property type="match status" value="1"/>
</dbReference>
<dbReference type="InterPro" id="IPR011991">
    <property type="entry name" value="ArsR-like_HTH"/>
</dbReference>
<dbReference type="PROSITE" id="PS51186">
    <property type="entry name" value="GNAT"/>
    <property type="match status" value="1"/>
</dbReference>
<dbReference type="SUPFAM" id="SSF46785">
    <property type="entry name" value="Winged helix' DNA-binding domain"/>
    <property type="match status" value="1"/>
</dbReference>
<protein>
    <submittedName>
        <fullName evidence="4">Bifunctional helix-turn-helix transcriptional regulator/GNAT family N-acetyltransferase</fullName>
    </submittedName>
</protein>
<keyword evidence="1" id="KW-0808">Transferase</keyword>
<evidence type="ECO:0000256" key="1">
    <source>
        <dbReference type="ARBA" id="ARBA00022679"/>
    </source>
</evidence>
<dbReference type="InterPro" id="IPR000835">
    <property type="entry name" value="HTH_MarR-typ"/>
</dbReference>
<dbReference type="PANTHER" id="PTHR13947:SF37">
    <property type="entry name" value="LD18367P"/>
    <property type="match status" value="1"/>
</dbReference>
<dbReference type="InterPro" id="IPR036390">
    <property type="entry name" value="WH_DNA-bd_sf"/>
</dbReference>
<proteinExistence type="predicted"/>
<dbReference type="RefSeq" id="WP_287272424.1">
    <property type="nucleotide sequence ID" value="NZ_JAMYMY010000019.1"/>
</dbReference>
<dbReference type="EMBL" id="JAMYPJ010000016">
    <property type="protein sequence ID" value="MER8933988.1"/>
    <property type="molecule type" value="Genomic_DNA"/>
</dbReference>
<dbReference type="SMART" id="SM00347">
    <property type="entry name" value="HTH_MARR"/>
    <property type="match status" value="1"/>
</dbReference>
<evidence type="ECO:0000259" key="2">
    <source>
        <dbReference type="PROSITE" id="PS50995"/>
    </source>
</evidence>
<gene>
    <name evidence="4" type="ORF">NKI33_13550</name>
</gene>
<dbReference type="CDD" id="cd00090">
    <property type="entry name" value="HTH_ARSR"/>
    <property type="match status" value="1"/>
</dbReference>
<evidence type="ECO:0000313" key="4">
    <source>
        <dbReference type="EMBL" id="MER8933988.1"/>
    </source>
</evidence>
<sequence>MTIHHQPGKEAPNKELIDAVRAFNRFYTRQIGLLDEGLLKSRFSLTEARVLYELAHRDGLVASDLVRDLGLDPGYVSRLLKKFEERGLVERAATEADARRASITLTLAGKDAFAPLNQDSHDQVRALLDRLVPADQDRLVKAMCIVQDLLGDKLEPGVPYILRPLQVGDIGWITRRQGMLYTQEYGWDETYEALVAEILAAFVKSFDPKWERAWVAEREGEVVGSVFIVRKSDHVAKLRLLYVEPSARGLGIGKRLVEECIGFARAKGYKTLTLWTNDILSAARHIYQAAGFQLTEEERHHSFGKDLVGQNWNLEL</sequence>
<evidence type="ECO:0000259" key="3">
    <source>
        <dbReference type="PROSITE" id="PS51186"/>
    </source>
</evidence>
<dbReference type="Gene3D" id="3.40.630.30">
    <property type="match status" value="1"/>
</dbReference>
<dbReference type="PROSITE" id="PS50995">
    <property type="entry name" value="HTH_MARR_2"/>
    <property type="match status" value="1"/>
</dbReference>
<dbReference type="SUPFAM" id="SSF55729">
    <property type="entry name" value="Acyl-CoA N-acyltransferases (Nat)"/>
    <property type="match status" value="1"/>
</dbReference>
<keyword evidence="5" id="KW-1185">Reference proteome</keyword>
<reference evidence="4 5" key="1">
    <citation type="journal article" date="2024" name="Proc. Natl. Acad. Sci. U.S.A.">
        <title>The evolutionary genomics of adaptation to stress in wild rhizobium bacteria.</title>
        <authorList>
            <person name="Kehlet-Delgado H."/>
            <person name="Montoya A.P."/>
            <person name="Jensen K.T."/>
            <person name="Wendlandt C.E."/>
            <person name="Dexheimer C."/>
            <person name="Roberts M."/>
            <person name="Torres Martinez L."/>
            <person name="Friesen M.L."/>
            <person name="Griffitts J.S."/>
            <person name="Porter S.S."/>
        </authorList>
    </citation>
    <scope>NUCLEOTIDE SEQUENCE [LARGE SCALE GENOMIC DNA]</scope>
    <source>
        <strain evidence="4 5">M0729</strain>
    </source>
</reference>
<accession>A0ABV1YFT2</accession>
<dbReference type="Gene3D" id="1.10.10.10">
    <property type="entry name" value="Winged helix-like DNA-binding domain superfamily/Winged helix DNA-binding domain"/>
    <property type="match status" value="1"/>
</dbReference>
<evidence type="ECO:0000313" key="5">
    <source>
        <dbReference type="Proteomes" id="UP001464387"/>
    </source>
</evidence>
<dbReference type="PANTHER" id="PTHR13947">
    <property type="entry name" value="GNAT FAMILY N-ACETYLTRANSFERASE"/>
    <property type="match status" value="1"/>
</dbReference>
<feature type="domain" description="N-acetyltransferase" evidence="3">
    <location>
        <begin position="160"/>
        <end position="316"/>
    </location>
</feature>
<dbReference type="Proteomes" id="UP001464387">
    <property type="component" value="Unassembled WGS sequence"/>
</dbReference>
<dbReference type="InterPro" id="IPR000182">
    <property type="entry name" value="GNAT_dom"/>
</dbReference>
<dbReference type="InterPro" id="IPR050769">
    <property type="entry name" value="NAT_camello-type"/>
</dbReference>
<dbReference type="InterPro" id="IPR016181">
    <property type="entry name" value="Acyl_CoA_acyltransferase"/>
</dbReference>
<dbReference type="CDD" id="cd04301">
    <property type="entry name" value="NAT_SF"/>
    <property type="match status" value="1"/>
</dbReference>
<feature type="domain" description="HTH marR-type" evidence="2">
    <location>
        <begin position="13"/>
        <end position="148"/>
    </location>
</feature>
<name>A0ABV1YFT2_9HYPH</name>
<dbReference type="Pfam" id="PF13508">
    <property type="entry name" value="Acetyltransf_7"/>
    <property type="match status" value="1"/>
</dbReference>
<comment type="caution">
    <text evidence="4">The sequence shown here is derived from an EMBL/GenBank/DDBJ whole genome shotgun (WGS) entry which is preliminary data.</text>
</comment>
<dbReference type="InterPro" id="IPR036388">
    <property type="entry name" value="WH-like_DNA-bd_sf"/>
</dbReference>
<organism evidence="4 5">
    <name type="scientific">Mesorhizobium opportunistum</name>
    <dbReference type="NCBI Taxonomy" id="593909"/>
    <lineage>
        <taxon>Bacteria</taxon>
        <taxon>Pseudomonadati</taxon>
        <taxon>Pseudomonadota</taxon>
        <taxon>Alphaproteobacteria</taxon>
        <taxon>Hyphomicrobiales</taxon>
        <taxon>Phyllobacteriaceae</taxon>
        <taxon>Mesorhizobium</taxon>
    </lineage>
</organism>